<proteinExistence type="inferred from homology"/>
<organism evidence="7 8">
    <name type="scientific">Rhodamnia argentea</name>
    <dbReference type="NCBI Taxonomy" id="178133"/>
    <lineage>
        <taxon>Eukaryota</taxon>
        <taxon>Viridiplantae</taxon>
        <taxon>Streptophyta</taxon>
        <taxon>Embryophyta</taxon>
        <taxon>Tracheophyta</taxon>
        <taxon>Spermatophyta</taxon>
        <taxon>Magnoliopsida</taxon>
        <taxon>eudicotyledons</taxon>
        <taxon>Gunneridae</taxon>
        <taxon>Pentapetalae</taxon>
        <taxon>rosids</taxon>
        <taxon>malvids</taxon>
        <taxon>Myrtales</taxon>
        <taxon>Myrtaceae</taxon>
        <taxon>Myrtoideae</taxon>
        <taxon>Myrteae</taxon>
        <taxon>Australasian group</taxon>
        <taxon>Rhodamnia</taxon>
    </lineage>
</organism>
<dbReference type="Proteomes" id="UP000827889">
    <property type="component" value="Chromosome 3"/>
</dbReference>
<keyword evidence="3" id="KW-0863">Zinc-finger</keyword>
<evidence type="ECO:0000256" key="2">
    <source>
        <dbReference type="ARBA" id="ARBA00022723"/>
    </source>
</evidence>
<sequence>MAASPRAAMLYYAGCEDRHCEPHFLQSCFLCNKRLGFNSDIFMYRGDTAFCSKECRQEQIEMDEAKEKSWKSSPSSSSSSSSSRASRKSESAKSSNKAVRTGTVAVA</sequence>
<evidence type="ECO:0000313" key="7">
    <source>
        <dbReference type="Proteomes" id="UP000827889"/>
    </source>
</evidence>
<evidence type="ECO:0000259" key="6">
    <source>
        <dbReference type="PROSITE" id="PS51795"/>
    </source>
</evidence>
<dbReference type="GeneID" id="125314453"/>
<dbReference type="PANTHER" id="PTHR46057">
    <property type="entry name" value="FCS-LIKE ZINC FINGER 1-RELATED"/>
    <property type="match status" value="1"/>
</dbReference>
<feature type="compositionally biased region" description="Low complexity" evidence="5">
    <location>
        <begin position="71"/>
        <end position="84"/>
    </location>
</feature>
<dbReference type="PANTHER" id="PTHR46057:SF13">
    <property type="entry name" value="FLZ-TYPE DOMAIN-CONTAINING PROTEIN"/>
    <property type="match status" value="1"/>
</dbReference>
<accession>A0ABM3H804</accession>
<evidence type="ECO:0000256" key="5">
    <source>
        <dbReference type="SAM" id="MobiDB-lite"/>
    </source>
</evidence>
<name>A0ABM3H804_9MYRT</name>
<gene>
    <name evidence="8" type="primary">LOC125314453</name>
</gene>
<feature type="domain" description="FLZ-type" evidence="6">
    <location>
        <begin position="23"/>
        <end position="67"/>
    </location>
</feature>
<feature type="zinc finger region" description="FLZ-type" evidence="4">
    <location>
        <begin position="23"/>
        <end position="67"/>
    </location>
</feature>
<evidence type="ECO:0000256" key="4">
    <source>
        <dbReference type="PROSITE-ProRule" id="PRU01131"/>
    </source>
</evidence>
<reference evidence="8" key="1">
    <citation type="submission" date="2025-08" db="UniProtKB">
        <authorList>
            <consortium name="RefSeq"/>
        </authorList>
    </citation>
    <scope>IDENTIFICATION</scope>
    <source>
        <tissue evidence="8">Leaf</tissue>
    </source>
</reference>
<keyword evidence="2" id="KW-0479">Metal-binding</keyword>
<dbReference type="RefSeq" id="XP_048132730.1">
    <property type="nucleotide sequence ID" value="XM_048276773.1"/>
</dbReference>
<evidence type="ECO:0000256" key="3">
    <source>
        <dbReference type="ARBA" id="ARBA00022771"/>
    </source>
</evidence>
<dbReference type="InterPro" id="IPR044533">
    <property type="entry name" value="FLZ1/2/3"/>
</dbReference>
<feature type="region of interest" description="Disordered" evidence="5">
    <location>
        <begin position="62"/>
        <end position="107"/>
    </location>
</feature>
<protein>
    <submittedName>
        <fullName evidence="8">FCS-Like Zinc finger 3-like</fullName>
    </submittedName>
</protein>
<comment type="similarity">
    <text evidence="1">Belongs to the FLZ family.</text>
</comment>
<evidence type="ECO:0000256" key="1">
    <source>
        <dbReference type="ARBA" id="ARBA00009374"/>
    </source>
</evidence>
<keyword evidence="7" id="KW-1185">Reference proteome</keyword>
<dbReference type="Pfam" id="PF04570">
    <property type="entry name" value="zf-FLZ"/>
    <property type="match status" value="1"/>
</dbReference>
<keyword evidence="3" id="KW-0862">Zinc</keyword>
<dbReference type="InterPro" id="IPR007650">
    <property type="entry name" value="Zf-FLZ_dom"/>
</dbReference>
<evidence type="ECO:0000313" key="8">
    <source>
        <dbReference type="RefSeq" id="XP_048132730.1"/>
    </source>
</evidence>
<dbReference type="PROSITE" id="PS51795">
    <property type="entry name" value="ZF_FLZ"/>
    <property type="match status" value="1"/>
</dbReference>